<name>A0ABD2U9Y7_9SOLN</name>
<evidence type="ECO:0000313" key="3">
    <source>
        <dbReference type="Proteomes" id="UP001627284"/>
    </source>
</evidence>
<sequence length="112" mass="12230">SLLKNLLLPISSSNLQLLRGKNKFVCCKRTNLFMANAKLCCNFITILIIFLVISTTSCARPLLNKGLSSSSSNVEFNTKTVKNGELNLLLHRLPKGKVPASAPGKRTNSNNN</sequence>
<feature type="non-terminal residue" evidence="2">
    <location>
        <position position="1"/>
    </location>
</feature>
<organism evidence="2 3">
    <name type="scientific">Solanum stoloniferum</name>
    <dbReference type="NCBI Taxonomy" id="62892"/>
    <lineage>
        <taxon>Eukaryota</taxon>
        <taxon>Viridiplantae</taxon>
        <taxon>Streptophyta</taxon>
        <taxon>Embryophyta</taxon>
        <taxon>Tracheophyta</taxon>
        <taxon>Spermatophyta</taxon>
        <taxon>Magnoliopsida</taxon>
        <taxon>eudicotyledons</taxon>
        <taxon>Gunneridae</taxon>
        <taxon>Pentapetalae</taxon>
        <taxon>asterids</taxon>
        <taxon>lamiids</taxon>
        <taxon>Solanales</taxon>
        <taxon>Solanaceae</taxon>
        <taxon>Solanoideae</taxon>
        <taxon>Solaneae</taxon>
        <taxon>Solanum</taxon>
    </lineage>
</organism>
<evidence type="ECO:0000313" key="2">
    <source>
        <dbReference type="EMBL" id="KAL3365639.1"/>
    </source>
</evidence>
<gene>
    <name evidence="2" type="ORF">AABB24_010656</name>
</gene>
<dbReference type="AlphaFoldDB" id="A0ABD2U9Y7"/>
<proteinExistence type="predicted"/>
<keyword evidence="1" id="KW-0812">Transmembrane</keyword>
<evidence type="ECO:0000256" key="1">
    <source>
        <dbReference type="SAM" id="Phobius"/>
    </source>
</evidence>
<keyword evidence="1" id="KW-0472">Membrane</keyword>
<keyword evidence="3" id="KW-1185">Reference proteome</keyword>
<protein>
    <submittedName>
        <fullName evidence="2">Uncharacterized protein</fullName>
    </submittedName>
</protein>
<comment type="caution">
    <text evidence="2">The sequence shown here is derived from an EMBL/GenBank/DDBJ whole genome shotgun (WGS) entry which is preliminary data.</text>
</comment>
<dbReference type="Proteomes" id="UP001627284">
    <property type="component" value="Unassembled WGS sequence"/>
</dbReference>
<feature type="transmembrane region" description="Helical" evidence="1">
    <location>
        <begin position="43"/>
        <end position="63"/>
    </location>
</feature>
<accession>A0ABD2U9Y7</accession>
<reference evidence="2 3" key="1">
    <citation type="submission" date="2024-05" db="EMBL/GenBank/DDBJ databases">
        <title>De novo assembly of an allotetraploid wild potato.</title>
        <authorList>
            <person name="Hosaka A.J."/>
        </authorList>
    </citation>
    <scope>NUCLEOTIDE SEQUENCE [LARGE SCALE GENOMIC DNA]</scope>
    <source>
        <tissue evidence="2">Young leaves</tissue>
    </source>
</reference>
<keyword evidence="1" id="KW-1133">Transmembrane helix</keyword>
<dbReference type="EMBL" id="JBJKTR010000006">
    <property type="protein sequence ID" value="KAL3365639.1"/>
    <property type="molecule type" value="Genomic_DNA"/>
</dbReference>